<keyword evidence="3" id="KW-1003">Cell membrane</keyword>
<dbReference type="Proteomes" id="UP001597206">
    <property type="component" value="Unassembled WGS sequence"/>
</dbReference>
<evidence type="ECO:0000256" key="2">
    <source>
        <dbReference type="ARBA" id="ARBA00022448"/>
    </source>
</evidence>
<accession>A0ABW3PM85</accession>
<evidence type="ECO:0000313" key="8">
    <source>
        <dbReference type="Proteomes" id="UP001597206"/>
    </source>
</evidence>
<keyword evidence="3" id="KW-0472">Membrane</keyword>
<keyword evidence="2" id="KW-0813">Transport</keyword>
<keyword evidence="5 7" id="KW-0067">ATP-binding</keyword>
<dbReference type="PROSITE" id="PS50893">
    <property type="entry name" value="ABC_TRANSPORTER_2"/>
    <property type="match status" value="1"/>
</dbReference>
<dbReference type="PANTHER" id="PTHR42788:SF19">
    <property type="entry name" value="ALIPHATIC SULFONATES IMPORT ATP-BINDING PROTEIN SSUB 2"/>
    <property type="match status" value="1"/>
</dbReference>
<organism evidence="7 8">
    <name type="scientific">Methylophilus flavus</name>
    <dbReference type="NCBI Taxonomy" id="640084"/>
    <lineage>
        <taxon>Bacteria</taxon>
        <taxon>Pseudomonadati</taxon>
        <taxon>Pseudomonadota</taxon>
        <taxon>Betaproteobacteria</taxon>
        <taxon>Nitrosomonadales</taxon>
        <taxon>Methylophilaceae</taxon>
        <taxon>Methylophilus</taxon>
    </lineage>
</organism>
<evidence type="ECO:0000256" key="5">
    <source>
        <dbReference type="ARBA" id="ARBA00022840"/>
    </source>
</evidence>
<dbReference type="GO" id="GO:0005524">
    <property type="term" value="F:ATP binding"/>
    <property type="evidence" value="ECO:0007669"/>
    <property type="project" value="UniProtKB-KW"/>
</dbReference>
<dbReference type="InterPro" id="IPR027417">
    <property type="entry name" value="P-loop_NTPase"/>
</dbReference>
<sequence length="290" mass="31749">MATHHSSASPSPGARHRRAAALSIDHISFSYANGHEVFKAFSLQVKPGEFVSLLGPSGCGKTTLLNLLSGFQQPTSGVISINDEAVRPEMPELGYVFQSPQLFPWLSALENVRFGLRMQKQLDARQQIEKARHYLALVGLDKAADKLPYQLSGGMQQRVSLARALALEPALLLMDEPFAALDAITRNNLNEETLRLWSALGQTVLFITHDIDEAIFMSDRVVVLGIAPQGIHSELAIDIPRPRANIETRKLPAFLDHRTTLMGTISEVIHADGNVDAGAENTYSGNIQHV</sequence>
<dbReference type="PANTHER" id="PTHR42788">
    <property type="entry name" value="TAURINE IMPORT ATP-BINDING PROTEIN-RELATED"/>
    <property type="match status" value="1"/>
</dbReference>
<keyword evidence="4" id="KW-0547">Nucleotide-binding</keyword>
<dbReference type="EMBL" id="JBHTLN010000002">
    <property type="protein sequence ID" value="MFD1123360.1"/>
    <property type="molecule type" value="Genomic_DNA"/>
</dbReference>
<dbReference type="InterPro" id="IPR050166">
    <property type="entry name" value="ABC_transporter_ATP-bind"/>
</dbReference>
<name>A0ABW3PM85_9PROT</name>
<evidence type="ECO:0000313" key="7">
    <source>
        <dbReference type="EMBL" id="MFD1123360.1"/>
    </source>
</evidence>
<dbReference type="Gene3D" id="3.40.50.300">
    <property type="entry name" value="P-loop containing nucleotide triphosphate hydrolases"/>
    <property type="match status" value="1"/>
</dbReference>
<dbReference type="InterPro" id="IPR003593">
    <property type="entry name" value="AAA+_ATPase"/>
</dbReference>
<dbReference type="SUPFAM" id="SSF52540">
    <property type="entry name" value="P-loop containing nucleoside triphosphate hydrolases"/>
    <property type="match status" value="1"/>
</dbReference>
<dbReference type="Pfam" id="PF00005">
    <property type="entry name" value="ABC_tran"/>
    <property type="match status" value="1"/>
</dbReference>
<evidence type="ECO:0000256" key="3">
    <source>
        <dbReference type="ARBA" id="ARBA00022475"/>
    </source>
</evidence>
<evidence type="ECO:0000256" key="1">
    <source>
        <dbReference type="ARBA" id="ARBA00005417"/>
    </source>
</evidence>
<feature type="domain" description="ABC transporter" evidence="6">
    <location>
        <begin position="22"/>
        <end position="251"/>
    </location>
</feature>
<dbReference type="RefSeq" id="WP_379034956.1">
    <property type="nucleotide sequence ID" value="NZ_JBHTLN010000002.1"/>
</dbReference>
<keyword evidence="8" id="KW-1185">Reference proteome</keyword>
<dbReference type="PROSITE" id="PS00211">
    <property type="entry name" value="ABC_TRANSPORTER_1"/>
    <property type="match status" value="1"/>
</dbReference>
<proteinExistence type="inferred from homology"/>
<reference evidence="8" key="1">
    <citation type="journal article" date="2019" name="Int. J. Syst. Evol. Microbiol.">
        <title>The Global Catalogue of Microorganisms (GCM) 10K type strain sequencing project: providing services to taxonomists for standard genome sequencing and annotation.</title>
        <authorList>
            <consortium name="The Broad Institute Genomics Platform"/>
            <consortium name="The Broad Institute Genome Sequencing Center for Infectious Disease"/>
            <person name="Wu L."/>
            <person name="Ma J."/>
        </authorList>
    </citation>
    <scope>NUCLEOTIDE SEQUENCE [LARGE SCALE GENOMIC DNA]</scope>
    <source>
        <strain evidence="8">CCUG 58411</strain>
    </source>
</reference>
<dbReference type="SMART" id="SM00382">
    <property type="entry name" value="AAA"/>
    <property type="match status" value="1"/>
</dbReference>
<dbReference type="CDD" id="cd03293">
    <property type="entry name" value="ABC_NrtD_SsuB_transporters"/>
    <property type="match status" value="1"/>
</dbReference>
<evidence type="ECO:0000256" key="4">
    <source>
        <dbReference type="ARBA" id="ARBA00022741"/>
    </source>
</evidence>
<gene>
    <name evidence="7" type="ORF">ACFQ2T_12640</name>
</gene>
<evidence type="ECO:0000259" key="6">
    <source>
        <dbReference type="PROSITE" id="PS50893"/>
    </source>
</evidence>
<comment type="caution">
    <text evidence="7">The sequence shown here is derived from an EMBL/GenBank/DDBJ whole genome shotgun (WGS) entry which is preliminary data.</text>
</comment>
<dbReference type="InterPro" id="IPR003439">
    <property type="entry name" value="ABC_transporter-like_ATP-bd"/>
</dbReference>
<dbReference type="InterPro" id="IPR017871">
    <property type="entry name" value="ABC_transporter-like_CS"/>
</dbReference>
<comment type="similarity">
    <text evidence="1">Belongs to the ABC transporter superfamily.</text>
</comment>
<protein>
    <submittedName>
        <fullName evidence="7">ABC transporter ATP-binding protein</fullName>
    </submittedName>
</protein>